<protein>
    <submittedName>
        <fullName evidence="2">Uncharacterized protein</fullName>
    </submittedName>
</protein>
<organism evidence="2 3">
    <name type="scientific">Cutaneotrichosporon cavernicola</name>
    <dbReference type="NCBI Taxonomy" id="279322"/>
    <lineage>
        <taxon>Eukaryota</taxon>
        <taxon>Fungi</taxon>
        <taxon>Dikarya</taxon>
        <taxon>Basidiomycota</taxon>
        <taxon>Agaricomycotina</taxon>
        <taxon>Tremellomycetes</taxon>
        <taxon>Trichosporonales</taxon>
        <taxon>Trichosporonaceae</taxon>
        <taxon>Cutaneotrichosporon</taxon>
    </lineage>
</organism>
<dbReference type="AlphaFoldDB" id="A0AA48L2F4"/>
<dbReference type="Proteomes" id="UP001233271">
    <property type="component" value="Chromosome 2"/>
</dbReference>
<reference evidence="2" key="1">
    <citation type="journal article" date="2023" name="BMC Genomics">
        <title>Chromosome-level genome assemblies of Cutaneotrichosporon spp. (Trichosporonales, Basidiomycota) reveal imbalanced evolution between nucleotide sequences and chromosome synteny.</title>
        <authorList>
            <person name="Kobayashi Y."/>
            <person name="Kayamori A."/>
            <person name="Aoki K."/>
            <person name="Shiwa Y."/>
            <person name="Matsutani M."/>
            <person name="Fujita N."/>
            <person name="Sugita T."/>
            <person name="Iwasaki W."/>
            <person name="Tanaka N."/>
            <person name="Takashima M."/>
        </authorList>
    </citation>
    <scope>NUCLEOTIDE SEQUENCE</scope>
    <source>
        <strain evidence="2">HIS019</strain>
    </source>
</reference>
<sequence>MSYTRPSLKTLRISSPTFTDDALEYQLLVGPHACRPGEIPSGARLWNMSWGLIRFFEVWDESGVFELASRRMFEEEEEDGPYDEFDYEDDDDDDDDEYLGEFIPKERPQYSYHYDSTPERTPSPSYSPYSPRAMNSFEPPFVVAKHQWPVVFGNGEPVLSRWLLSFELTATLLQEKASELASYY</sequence>
<dbReference type="GeneID" id="85492574"/>
<dbReference type="RefSeq" id="XP_060453969.1">
    <property type="nucleotide sequence ID" value="XM_060597036.1"/>
</dbReference>
<gene>
    <name evidence="2" type="ORF">CcaverHIS019_0200650</name>
</gene>
<keyword evidence="3" id="KW-1185">Reference proteome</keyword>
<evidence type="ECO:0000313" key="3">
    <source>
        <dbReference type="Proteomes" id="UP001233271"/>
    </source>
</evidence>
<name>A0AA48L2F4_9TREE</name>
<dbReference type="KEGG" id="ccac:CcaHIS019_0200650"/>
<evidence type="ECO:0000313" key="2">
    <source>
        <dbReference type="EMBL" id="BEI88703.1"/>
    </source>
</evidence>
<feature type="compositionally biased region" description="Acidic residues" evidence="1">
    <location>
        <begin position="75"/>
        <end position="99"/>
    </location>
</feature>
<proteinExistence type="predicted"/>
<dbReference type="EMBL" id="AP028213">
    <property type="protein sequence ID" value="BEI88703.1"/>
    <property type="molecule type" value="Genomic_DNA"/>
</dbReference>
<feature type="region of interest" description="Disordered" evidence="1">
    <location>
        <begin position="75"/>
        <end position="105"/>
    </location>
</feature>
<evidence type="ECO:0000256" key="1">
    <source>
        <dbReference type="SAM" id="MobiDB-lite"/>
    </source>
</evidence>
<accession>A0AA48L2F4</accession>